<evidence type="ECO:0008006" key="3">
    <source>
        <dbReference type="Google" id="ProtNLM"/>
    </source>
</evidence>
<dbReference type="RefSeq" id="WP_369331501.1">
    <property type="nucleotide sequence ID" value="NZ_JAULBC010000007.1"/>
</dbReference>
<dbReference type="EMBL" id="JAULBC010000007">
    <property type="protein sequence ID" value="MEX6690092.1"/>
    <property type="molecule type" value="Genomic_DNA"/>
</dbReference>
<dbReference type="Proteomes" id="UP001560573">
    <property type="component" value="Unassembled WGS sequence"/>
</dbReference>
<sequence>MVDSSGKYDTLDIHYKALKAYITDDSVLLKKLDSSISNQMNNRADWDLWTSDIPLPKLNQLNKDEAYRFIFSILGSPAYEAITISQKDTSFKLHYLFYRHDRDLSKFDKIREFEKSISETQWNDLTTKITQADFWGLINDKESRGRDGNDLTVIGYVKSGDYERSHFVHRWTNTTLNDAFYYVYYNLLDKTERQLVNK</sequence>
<evidence type="ECO:0000313" key="2">
    <source>
        <dbReference type="Proteomes" id="UP001560573"/>
    </source>
</evidence>
<proteinExistence type="predicted"/>
<accession>A0ABV3ZJP4</accession>
<reference evidence="1 2" key="1">
    <citation type="submission" date="2023-07" db="EMBL/GenBank/DDBJ databases">
        <authorList>
            <person name="Lian W.-H."/>
        </authorList>
    </citation>
    <scope>NUCLEOTIDE SEQUENCE [LARGE SCALE GENOMIC DNA]</scope>
    <source>
        <strain evidence="1 2">SYSU DXS3180</strain>
    </source>
</reference>
<keyword evidence="2" id="KW-1185">Reference proteome</keyword>
<name>A0ABV3ZJP4_9BACT</name>
<organism evidence="1 2">
    <name type="scientific">Danxiaibacter flavus</name>
    <dbReference type="NCBI Taxonomy" id="3049108"/>
    <lineage>
        <taxon>Bacteria</taxon>
        <taxon>Pseudomonadati</taxon>
        <taxon>Bacteroidota</taxon>
        <taxon>Chitinophagia</taxon>
        <taxon>Chitinophagales</taxon>
        <taxon>Chitinophagaceae</taxon>
        <taxon>Danxiaibacter</taxon>
    </lineage>
</organism>
<gene>
    <name evidence="1" type="ORF">QTN47_21465</name>
</gene>
<protein>
    <recommendedName>
        <fullName evidence="3">DUF4268 domain-containing protein</fullName>
    </recommendedName>
</protein>
<comment type="caution">
    <text evidence="1">The sequence shown here is derived from an EMBL/GenBank/DDBJ whole genome shotgun (WGS) entry which is preliminary data.</text>
</comment>
<evidence type="ECO:0000313" key="1">
    <source>
        <dbReference type="EMBL" id="MEX6690092.1"/>
    </source>
</evidence>